<dbReference type="EMBL" id="BQKC01000002">
    <property type="protein sequence ID" value="GJM56273.1"/>
    <property type="molecule type" value="Genomic_DNA"/>
</dbReference>
<proteinExistence type="predicted"/>
<reference evidence="1" key="1">
    <citation type="journal article" date="2022" name="Int. J. Syst. Evol. Microbiol.">
        <title>Granulimonas faecalis gen. nov., sp. nov., and Leptogranulimonas caecicola gen. nov., sp. nov., novel lactate-producing Atopobiaceae bacteria isolated from mouse intestines, and an emended description of the family Atopobiaceae.</title>
        <authorList>
            <person name="Morinaga K."/>
            <person name="Kusada H."/>
            <person name="Sakamoto S."/>
            <person name="Murakami T."/>
            <person name="Toyoda A."/>
            <person name="Mori H."/>
            <person name="Meng X.Y."/>
            <person name="Takashino M."/>
            <person name="Murotomi K."/>
            <person name="Tamaki H."/>
        </authorList>
    </citation>
    <scope>NUCLEOTIDE SEQUENCE</scope>
    <source>
        <strain evidence="1">OPF53</strain>
    </source>
</reference>
<evidence type="ECO:0000313" key="2">
    <source>
        <dbReference type="Proteomes" id="UP001055025"/>
    </source>
</evidence>
<organism evidence="1 2">
    <name type="scientific">Granulimonas faecalis</name>
    <dbReference type="NCBI Taxonomy" id="2894155"/>
    <lineage>
        <taxon>Bacteria</taxon>
        <taxon>Bacillati</taxon>
        <taxon>Actinomycetota</taxon>
        <taxon>Coriobacteriia</taxon>
        <taxon>Coriobacteriales</taxon>
        <taxon>Kribbibacteriaceae</taxon>
        <taxon>Granulimonas</taxon>
    </lineage>
</organism>
<keyword evidence="2" id="KW-1185">Reference proteome</keyword>
<dbReference type="AlphaFoldDB" id="A0AAV5B6N3"/>
<comment type="caution">
    <text evidence="1">The sequence shown here is derived from an EMBL/GenBank/DDBJ whole genome shotgun (WGS) entry which is preliminary data.</text>
</comment>
<name>A0AAV5B6N3_9ACTN</name>
<evidence type="ECO:0000313" key="1">
    <source>
        <dbReference type="EMBL" id="GJM56273.1"/>
    </source>
</evidence>
<dbReference type="RefSeq" id="WP_265591129.1">
    <property type="nucleotide sequence ID" value="NZ_BQKC01000002.1"/>
</dbReference>
<gene>
    <name evidence="1" type="ORF">ATOP_19280</name>
</gene>
<protein>
    <submittedName>
        <fullName evidence="1">Uncharacterized protein</fullName>
    </submittedName>
</protein>
<dbReference type="Proteomes" id="UP001055025">
    <property type="component" value="Unassembled WGS sequence"/>
</dbReference>
<accession>A0AAV5B6N3</accession>
<sequence>MSEGSYIDPADTHRTVFRSLDHLGGDPVGHRGCSGSLLPAQVRRHTCRDALGRGSVRLSGYACVPGSNLPEMDPGKASAKLSRMLSQRGLGGLPRGLSHYRRIPVPDSLATGDHVDVFGICLAPHGAPRQDEGFLMADTVGALDRLAHALDLLETHVVWEGLQEGAVVGPEGQDLVPLGTQRRGGLLTVDCLVAGPGAPRGEVAVVPRHLGVL</sequence>